<accession>A0AAF3F151</accession>
<feature type="region of interest" description="Disordered" evidence="1">
    <location>
        <begin position="49"/>
        <end position="68"/>
    </location>
</feature>
<evidence type="ECO:0000256" key="1">
    <source>
        <dbReference type="SAM" id="MobiDB-lite"/>
    </source>
</evidence>
<organism evidence="2 3">
    <name type="scientific">Mesorhabditis belari</name>
    <dbReference type="NCBI Taxonomy" id="2138241"/>
    <lineage>
        <taxon>Eukaryota</taxon>
        <taxon>Metazoa</taxon>
        <taxon>Ecdysozoa</taxon>
        <taxon>Nematoda</taxon>
        <taxon>Chromadorea</taxon>
        <taxon>Rhabditida</taxon>
        <taxon>Rhabditina</taxon>
        <taxon>Rhabditomorpha</taxon>
        <taxon>Rhabditoidea</taxon>
        <taxon>Rhabditidae</taxon>
        <taxon>Mesorhabditinae</taxon>
        <taxon>Mesorhabditis</taxon>
    </lineage>
</organism>
<dbReference type="AlphaFoldDB" id="A0AAF3F151"/>
<proteinExistence type="predicted"/>
<reference evidence="3" key="1">
    <citation type="submission" date="2024-02" db="UniProtKB">
        <authorList>
            <consortium name="WormBaseParasite"/>
        </authorList>
    </citation>
    <scope>IDENTIFICATION</scope>
</reference>
<sequence length="99" mass="11129">MEPTAVPRLELVTTKETNDTTYIVDAVTPDTSLMLCWLHECGKRNEIGKKESNESFHEKDGTAHSPHHTLGILASSEDKGQTIFGIDTQIHEYLFSNRD</sequence>
<keyword evidence="2" id="KW-1185">Reference proteome</keyword>
<dbReference type="Proteomes" id="UP000887575">
    <property type="component" value="Unassembled WGS sequence"/>
</dbReference>
<evidence type="ECO:0000313" key="2">
    <source>
        <dbReference type="Proteomes" id="UP000887575"/>
    </source>
</evidence>
<name>A0AAF3F151_9BILA</name>
<feature type="compositionally biased region" description="Basic and acidic residues" evidence="1">
    <location>
        <begin position="49"/>
        <end position="62"/>
    </location>
</feature>
<evidence type="ECO:0000313" key="3">
    <source>
        <dbReference type="WBParaSite" id="MBELARI_LOCUS20163"/>
    </source>
</evidence>
<protein>
    <submittedName>
        <fullName evidence="3">Uncharacterized protein</fullName>
    </submittedName>
</protein>
<dbReference type="WBParaSite" id="MBELARI_LOCUS20163">
    <property type="protein sequence ID" value="MBELARI_LOCUS20163"/>
    <property type="gene ID" value="MBELARI_LOCUS20163"/>
</dbReference>